<dbReference type="RefSeq" id="WP_345640718.1">
    <property type="nucleotide sequence ID" value="NZ_BAABEP010000002.1"/>
</dbReference>
<evidence type="ECO:0000313" key="8">
    <source>
        <dbReference type="EMBL" id="GAA3711176.1"/>
    </source>
</evidence>
<dbReference type="EMBL" id="BAABEP010000002">
    <property type="protein sequence ID" value="GAA3711176.1"/>
    <property type="molecule type" value="Genomic_DNA"/>
</dbReference>
<comment type="caution">
    <text evidence="8">The sequence shown here is derived from an EMBL/GenBank/DDBJ whole genome shotgun (WGS) entry which is preliminary data.</text>
</comment>
<comment type="subcellular location">
    <subcellularLocation>
        <location evidence="1">Cell membrane</location>
        <topology evidence="1">Multi-pass membrane protein</topology>
    </subcellularLocation>
</comment>
<dbReference type="Pfam" id="PF07690">
    <property type="entry name" value="MFS_1"/>
    <property type="match status" value="1"/>
</dbReference>
<evidence type="ECO:0008006" key="10">
    <source>
        <dbReference type="Google" id="ProtNLM"/>
    </source>
</evidence>
<dbReference type="Proteomes" id="UP001499884">
    <property type="component" value="Unassembled WGS sequence"/>
</dbReference>
<feature type="transmembrane region" description="Helical" evidence="7">
    <location>
        <begin position="67"/>
        <end position="88"/>
    </location>
</feature>
<accession>A0ABP7DZW0</accession>
<dbReference type="PANTHER" id="PTHR23513:SF6">
    <property type="entry name" value="MAJOR FACILITATOR SUPERFAMILY ASSOCIATED DOMAIN-CONTAINING PROTEIN"/>
    <property type="match status" value="1"/>
</dbReference>
<evidence type="ECO:0000256" key="4">
    <source>
        <dbReference type="ARBA" id="ARBA00022989"/>
    </source>
</evidence>
<keyword evidence="5 7" id="KW-0472">Membrane</keyword>
<keyword evidence="2" id="KW-1003">Cell membrane</keyword>
<feature type="transmembrane region" description="Helical" evidence="7">
    <location>
        <begin position="245"/>
        <end position="267"/>
    </location>
</feature>
<dbReference type="PANTHER" id="PTHR23513">
    <property type="entry name" value="INTEGRAL MEMBRANE EFFLUX PROTEIN-RELATED"/>
    <property type="match status" value="1"/>
</dbReference>
<evidence type="ECO:0000256" key="5">
    <source>
        <dbReference type="ARBA" id="ARBA00023136"/>
    </source>
</evidence>
<dbReference type="SUPFAM" id="SSF103473">
    <property type="entry name" value="MFS general substrate transporter"/>
    <property type="match status" value="1"/>
</dbReference>
<name>A0ABP7DZW0_9ACTN</name>
<dbReference type="Gene3D" id="1.20.1250.20">
    <property type="entry name" value="MFS general substrate transporter like domains"/>
    <property type="match status" value="2"/>
</dbReference>
<feature type="transmembrane region" description="Helical" evidence="7">
    <location>
        <begin position="125"/>
        <end position="148"/>
    </location>
</feature>
<feature type="compositionally biased region" description="Low complexity" evidence="6">
    <location>
        <begin position="8"/>
        <end position="19"/>
    </location>
</feature>
<evidence type="ECO:0000256" key="3">
    <source>
        <dbReference type="ARBA" id="ARBA00022692"/>
    </source>
</evidence>
<feature type="region of interest" description="Disordered" evidence="6">
    <location>
        <begin position="1"/>
        <end position="23"/>
    </location>
</feature>
<evidence type="ECO:0000256" key="7">
    <source>
        <dbReference type="SAM" id="Phobius"/>
    </source>
</evidence>
<keyword evidence="4 7" id="KW-1133">Transmembrane helix</keyword>
<dbReference type="InterPro" id="IPR011701">
    <property type="entry name" value="MFS"/>
</dbReference>
<keyword evidence="9" id="KW-1185">Reference proteome</keyword>
<evidence type="ECO:0000256" key="2">
    <source>
        <dbReference type="ARBA" id="ARBA00022475"/>
    </source>
</evidence>
<feature type="transmembrane region" description="Helical" evidence="7">
    <location>
        <begin position="332"/>
        <end position="351"/>
    </location>
</feature>
<reference evidence="9" key="1">
    <citation type="journal article" date="2019" name="Int. J. Syst. Evol. Microbiol.">
        <title>The Global Catalogue of Microorganisms (GCM) 10K type strain sequencing project: providing services to taxonomists for standard genome sequencing and annotation.</title>
        <authorList>
            <consortium name="The Broad Institute Genomics Platform"/>
            <consortium name="The Broad Institute Genome Sequencing Center for Infectious Disease"/>
            <person name="Wu L."/>
            <person name="Ma J."/>
        </authorList>
    </citation>
    <scope>NUCLEOTIDE SEQUENCE [LARGE SCALE GENOMIC DNA]</scope>
    <source>
        <strain evidence="9">JCM 30846</strain>
    </source>
</reference>
<keyword evidence="3 7" id="KW-0812">Transmembrane</keyword>
<feature type="transmembrane region" description="Helical" evidence="7">
    <location>
        <begin position="33"/>
        <end position="55"/>
    </location>
</feature>
<evidence type="ECO:0000256" key="6">
    <source>
        <dbReference type="SAM" id="MobiDB-lite"/>
    </source>
</evidence>
<proteinExistence type="predicted"/>
<feature type="transmembrane region" description="Helical" evidence="7">
    <location>
        <begin position="307"/>
        <end position="326"/>
    </location>
</feature>
<protein>
    <recommendedName>
        <fullName evidence="10">MFS transporter</fullName>
    </recommendedName>
</protein>
<dbReference type="InterPro" id="IPR036259">
    <property type="entry name" value="MFS_trans_sf"/>
</dbReference>
<dbReference type="CDD" id="cd06173">
    <property type="entry name" value="MFS_MefA_like"/>
    <property type="match status" value="1"/>
</dbReference>
<sequence length="484" mass="49074">MSTPPTRPAHAGALDAATPAPAPSLRGHRSFQAYWLGEATALAGSSVSAVALPVIAAMELDATPGQVSMLASTVMAPGFLLALPAGVAGDRCSKKRLMMGTDLAAAAVVAVVPACWAAGTLSMPVLYCVALLLGALTVLHQAAAIAIVPELVEPHLVPAANAQVMAAFAVAGSAGTYGGTAAVSLLGAARCLLLDSASYLISAWCASRISTIRTARHPAGPRPGMITSIREGIAHVLRDPLQRPLVLTMAYHAFAEGIVVTYFAYYLLTELHYGSAGLGLVLGAVGAGSLVGALVAGRLVDRIGPGAVLLLGFAAYPICGTPILLARSGHGWLIALGTAAAVQAVAVTAAASTQRSLRTIVPTASSVPCPADLCVAGRRSPPSGNRGGGRRRRRGRCVGGAADRHGASSRSGGPAVGLPCPPSEGHARYRYSAARSRQSIAGGRRRPCPLIAPGTTQSPLPCCRGTTCAEPPPCPVSPPRRKLP</sequence>
<evidence type="ECO:0000313" key="9">
    <source>
        <dbReference type="Proteomes" id="UP001499884"/>
    </source>
</evidence>
<organism evidence="8 9">
    <name type="scientific">Streptomyces tremellae</name>
    <dbReference type="NCBI Taxonomy" id="1124239"/>
    <lineage>
        <taxon>Bacteria</taxon>
        <taxon>Bacillati</taxon>
        <taxon>Actinomycetota</taxon>
        <taxon>Actinomycetes</taxon>
        <taxon>Kitasatosporales</taxon>
        <taxon>Streptomycetaceae</taxon>
        <taxon>Streptomyces</taxon>
    </lineage>
</organism>
<feature type="transmembrane region" description="Helical" evidence="7">
    <location>
        <begin position="273"/>
        <end position="295"/>
    </location>
</feature>
<gene>
    <name evidence="8" type="ORF">GCM10023082_06260</name>
</gene>
<evidence type="ECO:0000256" key="1">
    <source>
        <dbReference type="ARBA" id="ARBA00004651"/>
    </source>
</evidence>
<feature type="region of interest" description="Disordered" evidence="6">
    <location>
        <begin position="378"/>
        <end position="420"/>
    </location>
</feature>